<dbReference type="SMART" id="SM00448">
    <property type="entry name" value="REC"/>
    <property type="match status" value="1"/>
</dbReference>
<evidence type="ECO:0000313" key="21">
    <source>
        <dbReference type="EMBL" id="AIE86358.1"/>
    </source>
</evidence>
<evidence type="ECO:0000256" key="16">
    <source>
        <dbReference type="SAM" id="MobiDB-lite"/>
    </source>
</evidence>
<evidence type="ECO:0000256" key="15">
    <source>
        <dbReference type="PROSITE-ProRule" id="PRU00169"/>
    </source>
</evidence>
<dbReference type="InterPro" id="IPR003661">
    <property type="entry name" value="HisK_dim/P_dom"/>
</dbReference>
<keyword evidence="10" id="KW-0067">ATP-binding</keyword>
<evidence type="ECO:0000313" key="22">
    <source>
        <dbReference type="Proteomes" id="UP000027982"/>
    </source>
</evidence>
<dbReference type="SMART" id="SM00387">
    <property type="entry name" value="HATPase_c"/>
    <property type="match status" value="1"/>
</dbReference>
<dbReference type="HOGENOM" id="CLU_000445_114_15_0"/>
<evidence type="ECO:0000259" key="20">
    <source>
        <dbReference type="PROSITE" id="PS50113"/>
    </source>
</evidence>
<dbReference type="SMART" id="SM00388">
    <property type="entry name" value="HisKA"/>
    <property type="match status" value="1"/>
</dbReference>
<name>A0A068NS25_FIMGI</name>
<dbReference type="FunFam" id="3.30.565.10:FF:000010">
    <property type="entry name" value="Sensor histidine kinase RcsC"/>
    <property type="match status" value="1"/>
</dbReference>
<evidence type="ECO:0000256" key="1">
    <source>
        <dbReference type="ARBA" id="ARBA00000085"/>
    </source>
</evidence>
<dbReference type="InterPro" id="IPR005467">
    <property type="entry name" value="His_kinase_dom"/>
</dbReference>
<dbReference type="InterPro" id="IPR036890">
    <property type="entry name" value="HATPase_C_sf"/>
</dbReference>
<dbReference type="Pfam" id="PF00512">
    <property type="entry name" value="HisKA"/>
    <property type="match status" value="1"/>
</dbReference>
<feature type="domain" description="PAS" evidence="19">
    <location>
        <begin position="43"/>
        <end position="96"/>
    </location>
</feature>
<feature type="domain" description="Response regulatory" evidence="18">
    <location>
        <begin position="678"/>
        <end position="797"/>
    </location>
</feature>
<comment type="subunit">
    <text evidence="12">At low DSF concentrations, interacts with RpfF.</text>
</comment>
<dbReference type="KEGG" id="fgi:OP10G_2990"/>
<dbReference type="FunFam" id="3.30.450.20:FF:000099">
    <property type="entry name" value="Sensory box sensor histidine kinase"/>
    <property type="match status" value="1"/>
</dbReference>
<keyword evidence="8" id="KW-0547">Nucleotide-binding</keyword>
<evidence type="ECO:0000259" key="17">
    <source>
        <dbReference type="PROSITE" id="PS50109"/>
    </source>
</evidence>
<evidence type="ECO:0000256" key="8">
    <source>
        <dbReference type="ARBA" id="ARBA00022741"/>
    </source>
</evidence>
<keyword evidence="7" id="KW-0808">Transferase</keyword>
<dbReference type="InterPro" id="IPR003594">
    <property type="entry name" value="HATPase_dom"/>
</dbReference>
<dbReference type="Gene3D" id="3.30.450.20">
    <property type="entry name" value="PAS domain"/>
    <property type="match status" value="3"/>
</dbReference>
<feature type="domain" description="PAC" evidence="20">
    <location>
        <begin position="348"/>
        <end position="400"/>
    </location>
</feature>
<dbReference type="Proteomes" id="UP000027982">
    <property type="component" value="Chromosome"/>
</dbReference>
<evidence type="ECO:0000256" key="4">
    <source>
        <dbReference type="ARBA" id="ARBA00012438"/>
    </source>
</evidence>
<evidence type="ECO:0000259" key="18">
    <source>
        <dbReference type="PROSITE" id="PS50110"/>
    </source>
</evidence>
<dbReference type="SUPFAM" id="SSF55785">
    <property type="entry name" value="PYP-like sensor domain (PAS domain)"/>
    <property type="match status" value="3"/>
</dbReference>
<dbReference type="PROSITE" id="PS50110">
    <property type="entry name" value="RESPONSE_REGULATORY"/>
    <property type="match status" value="1"/>
</dbReference>
<dbReference type="STRING" id="661478.OP10G_2990"/>
<dbReference type="InterPro" id="IPR013655">
    <property type="entry name" value="PAS_fold_3"/>
</dbReference>
<dbReference type="SUPFAM" id="SSF47384">
    <property type="entry name" value="Homodimeric domain of signal transducing histidine kinase"/>
    <property type="match status" value="1"/>
</dbReference>
<dbReference type="CDD" id="cd00130">
    <property type="entry name" value="PAS"/>
    <property type="match status" value="3"/>
</dbReference>
<protein>
    <recommendedName>
        <fullName evidence="14">Circadian input-output histidine kinase CikA</fullName>
        <ecNumber evidence="4">2.7.13.3</ecNumber>
    </recommendedName>
    <alternativeName>
        <fullName evidence="13">Sensory/regulatory protein RpfC</fullName>
    </alternativeName>
</protein>
<dbReference type="GO" id="GO:0005524">
    <property type="term" value="F:ATP binding"/>
    <property type="evidence" value="ECO:0007669"/>
    <property type="project" value="UniProtKB-KW"/>
</dbReference>
<dbReference type="InterPro" id="IPR000700">
    <property type="entry name" value="PAS-assoc_C"/>
</dbReference>
<dbReference type="GO" id="GO:0000155">
    <property type="term" value="F:phosphorelay sensor kinase activity"/>
    <property type="evidence" value="ECO:0007669"/>
    <property type="project" value="InterPro"/>
</dbReference>
<evidence type="ECO:0000256" key="6">
    <source>
        <dbReference type="ARBA" id="ARBA00022553"/>
    </source>
</evidence>
<evidence type="ECO:0000256" key="10">
    <source>
        <dbReference type="ARBA" id="ARBA00022840"/>
    </source>
</evidence>
<dbReference type="InterPro" id="IPR035965">
    <property type="entry name" value="PAS-like_dom_sf"/>
</dbReference>
<dbReference type="Gene3D" id="3.30.565.10">
    <property type="entry name" value="Histidine kinase-like ATPase, C-terminal domain"/>
    <property type="match status" value="1"/>
</dbReference>
<dbReference type="InterPro" id="IPR001789">
    <property type="entry name" value="Sig_transdc_resp-reg_receiver"/>
</dbReference>
<dbReference type="Gene3D" id="3.40.50.2300">
    <property type="match status" value="1"/>
</dbReference>
<feature type="domain" description="PAS" evidence="19">
    <location>
        <begin position="275"/>
        <end position="345"/>
    </location>
</feature>
<dbReference type="SMART" id="SM00091">
    <property type="entry name" value="PAS"/>
    <property type="match status" value="3"/>
</dbReference>
<dbReference type="InterPro" id="IPR001610">
    <property type="entry name" value="PAC"/>
</dbReference>
<evidence type="ECO:0000256" key="9">
    <source>
        <dbReference type="ARBA" id="ARBA00022777"/>
    </source>
</evidence>
<dbReference type="PANTHER" id="PTHR45339:SF1">
    <property type="entry name" value="HYBRID SIGNAL TRANSDUCTION HISTIDINE KINASE J"/>
    <property type="match status" value="1"/>
</dbReference>
<feature type="modified residue" description="4-aspartylphosphate" evidence="15">
    <location>
        <position position="727"/>
    </location>
</feature>
<dbReference type="PRINTS" id="PR00344">
    <property type="entry name" value="BCTRLSENSOR"/>
</dbReference>
<keyword evidence="6 15" id="KW-0597">Phosphoprotein</keyword>
<dbReference type="GO" id="GO:0032991">
    <property type="term" value="C:protein-containing complex"/>
    <property type="evidence" value="ECO:0007669"/>
    <property type="project" value="UniProtKB-ARBA"/>
</dbReference>
<dbReference type="Pfam" id="PF02518">
    <property type="entry name" value="HATPase_c"/>
    <property type="match status" value="1"/>
</dbReference>
<dbReference type="InterPro" id="IPR011006">
    <property type="entry name" value="CheY-like_superfamily"/>
</dbReference>
<accession>A0A068NS25</accession>
<dbReference type="EMBL" id="CP007139">
    <property type="protein sequence ID" value="AIE86358.1"/>
    <property type="molecule type" value="Genomic_DNA"/>
</dbReference>
<dbReference type="FunFam" id="1.10.287.130:FF:000002">
    <property type="entry name" value="Two-component osmosensing histidine kinase"/>
    <property type="match status" value="1"/>
</dbReference>
<feature type="domain" description="PAS" evidence="19">
    <location>
        <begin position="148"/>
        <end position="205"/>
    </location>
</feature>
<evidence type="ECO:0000256" key="3">
    <source>
        <dbReference type="ARBA" id="ARBA00006402"/>
    </source>
</evidence>
<evidence type="ECO:0000256" key="11">
    <source>
        <dbReference type="ARBA" id="ARBA00023012"/>
    </source>
</evidence>
<dbReference type="SUPFAM" id="SSF52172">
    <property type="entry name" value="CheY-like"/>
    <property type="match status" value="1"/>
</dbReference>
<organism evidence="21 22">
    <name type="scientific">Fimbriimonas ginsengisoli Gsoil 348</name>
    <dbReference type="NCBI Taxonomy" id="661478"/>
    <lineage>
        <taxon>Bacteria</taxon>
        <taxon>Bacillati</taxon>
        <taxon>Armatimonadota</taxon>
        <taxon>Fimbriimonadia</taxon>
        <taxon>Fimbriimonadales</taxon>
        <taxon>Fimbriimonadaceae</taxon>
        <taxon>Fimbriimonas</taxon>
    </lineage>
</organism>
<comment type="subcellular location">
    <subcellularLocation>
        <location evidence="2">Cytoplasm</location>
    </subcellularLocation>
</comment>
<evidence type="ECO:0000256" key="7">
    <source>
        <dbReference type="ARBA" id="ARBA00022679"/>
    </source>
</evidence>
<proteinExistence type="inferred from homology"/>
<dbReference type="EC" id="2.7.13.3" evidence="4"/>
<evidence type="ECO:0000259" key="19">
    <source>
        <dbReference type="PROSITE" id="PS50112"/>
    </source>
</evidence>
<dbReference type="Gene3D" id="1.10.287.130">
    <property type="match status" value="1"/>
</dbReference>
<dbReference type="InterPro" id="IPR000014">
    <property type="entry name" value="PAS"/>
</dbReference>
<dbReference type="CDD" id="cd00082">
    <property type="entry name" value="HisKA"/>
    <property type="match status" value="1"/>
</dbReference>
<dbReference type="Pfam" id="PF00072">
    <property type="entry name" value="Response_reg"/>
    <property type="match status" value="1"/>
</dbReference>
<dbReference type="PROSITE" id="PS50109">
    <property type="entry name" value="HIS_KIN"/>
    <property type="match status" value="1"/>
</dbReference>
<feature type="domain" description="PAC" evidence="20">
    <location>
        <begin position="222"/>
        <end position="274"/>
    </location>
</feature>
<evidence type="ECO:0000256" key="13">
    <source>
        <dbReference type="ARBA" id="ARBA00068150"/>
    </source>
</evidence>
<reference evidence="21 22" key="1">
    <citation type="journal article" date="2014" name="PLoS ONE">
        <title>The first complete genome sequence of the class fimbriimonadia in the phylum armatimonadetes.</title>
        <authorList>
            <person name="Hu Z.Y."/>
            <person name="Wang Y.Z."/>
            <person name="Im W.T."/>
            <person name="Wang S.Y."/>
            <person name="Zhao G.P."/>
            <person name="Zheng H.J."/>
            <person name="Quan Z.X."/>
        </authorList>
    </citation>
    <scope>NUCLEOTIDE SEQUENCE [LARGE SCALE GENOMIC DNA]</scope>
    <source>
        <strain evidence="21">Gsoil 348</strain>
    </source>
</reference>
<dbReference type="GO" id="GO:0005737">
    <property type="term" value="C:cytoplasm"/>
    <property type="evidence" value="ECO:0007669"/>
    <property type="project" value="UniProtKB-SubCell"/>
</dbReference>
<comment type="similarity">
    <text evidence="3">In the N-terminal section; belongs to the phytochrome family.</text>
</comment>
<keyword evidence="5" id="KW-0963">Cytoplasm</keyword>
<dbReference type="InterPro" id="IPR004358">
    <property type="entry name" value="Sig_transdc_His_kin-like_C"/>
</dbReference>
<evidence type="ECO:0000256" key="5">
    <source>
        <dbReference type="ARBA" id="ARBA00022490"/>
    </source>
</evidence>
<evidence type="ECO:0000256" key="12">
    <source>
        <dbReference type="ARBA" id="ARBA00064003"/>
    </source>
</evidence>
<keyword evidence="9 21" id="KW-0418">Kinase</keyword>
<dbReference type="Pfam" id="PF08447">
    <property type="entry name" value="PAS_3"/>
    <property type="match status" value="3"/>
</dbReference>
<dbReference type="SUPFAM" id="SSF55874">
    <property type="entry name" value="ATPase domain of HSP90 chaperone/DNA topoisomerase II/histidine kinase"/>
    <property type="match status" value="1"/>
</dbReference>
<dbReference type="PROSITE" id="PS50113">
    <property type="entry name" value="PAC"/>
    <property type="match status" value="2"/>
</dbReference>
<dbReference type="eggNOG" id="COG2205">
    <property type="taxonomic scope" value="Bacteria"/>
</dbReference>
<comment type="catalytic activity">
    <reaction evidence="1">
        <text>ATP + protein L-histidine = ADP + protein N-phospho-L-histidine.</text>
        <dbReference type="EC" id="2.7.13.3"/>
    </reaction>
</comment>
<feature type="region of interest" description="Disordered" evidence="16">
    <location>
        <begin position="1"/>
        <end position="27"/>
    </location>
</feature>
<gene>
    <name evidence="21" type="ORF">OP10G_2990</name>
</gene>
<feature type="domain" description="Histidine kinase" evidence="17">
    <location>
        <begin position="436"/>
        <end position="656"/>
    </location>
</feature>
<keyword evidence="22" id="KW-1185">Reference proteome</keyword>
<dbReference type="PANTHER" id="PTHR45339">
    <property type="entry name" value="HYBRID SIGNAL TRANSDUCTION HISTIDINE KINASE J"/>
    <property type="match status" value="1"/>
</dbReference>
<dbReference type="AlphaFoldDB" id="A0A068NS25"/>
<dbReference type="CDD" id="cd16922">
    <property type="entry name" value="HATPase_EvgS-ArcB-TorS-like"/>
    <property type="match status" value="1"/>
</dbReference>
<dbReference type="InterPro" id="IPR036097">
    <property type="entry name" value="HisK_dim/P_sf"/>
</dbReference>
<evidence type="ECO:0000256" key="14">
    <source>
        <dbReference type="ARBA" id="ARBA00074306"/>
    </source>
</evidence>
<sequence>MGGFKYNHGQMSKTEPPEIPNPAPDEGVEGERFFRVGIDMRHVANLDGFLLRVNPRWVEVLGWSEEELTSRPWTELVHPDDLERTTSAWQELVATQRTLDFANRLRTKDGSYRWIEWRAEVYPEEGLAYGTGRDVTREREAENALKESERRFRGTFEAAPIGIAHVGLDGSWLRINDALCRIVGYTREELLGRTFGDITHPDDLEADWALAKSVAAGEIPTYSMEKRYIRSDGSLVWVNLTVSMLRDERGEPVHYVSIVEDISERKQTAEALQESEDHFRFMVDSNLQVPWTADPDGKISDFSERWIAITGLTRDEAMGEGWVQVQHPDDLPIMTRAWSHSIRTGELYEVEHRVRMADGAYRWMHSRAVPRRDAEGKIVRWYGDTEDIHERRMVESRLYDLVHERTRELRAANVNLVSARDAALSASRAKSEFLANMSHEIRTPLNGVLGMTSLLLSSSLEGQALAAARTIASSGETLLRVIDDILDLSRIEAGRLDIERVGVDLAKIASDVVALYQEHARQKGLSLLCIGPSAAVPAVLADPVRLRQVLANLVSNAVKFTEQGSVELAWSWTLSDGNVDAVFKIVDTGIGISPDRLQAVFDSFTQADGSTQRRYGGSGLGLTISRQLVGLMGGQITVQSEVGKGTSFTVQLPLEVTDTRAQEEWNSEEISPVATSLRILLAEDNEVNVLVAQRMIEWCGCTADVAEDGLRAIAMCAENEYDLILMDVQMPLCDGLEATRAIRSREALTGGRRVPVVALTANAMREDRDECLAAGMDGFLAKPITLGALSQTLAGFAASVNRDLAVPE</sequence>
<dbReference type="PROSITE" id="PS50112">
    <property type="entry name" value="PAS"/>
    <property type="match status" value="3"/>
</dbReference>
<dbReference type="SMART" id="SM00086">
    <property type="entry name" value="PAC"/>
    <property type="match status" value="3"/>
</dbReference>
<keyword evidence="11" id="KW-0902">Two-component regulatory system</keyword>
<evidence type="ECO:0000256" key="2">
    <source>
        <dbReference type="ARBA" id="ARBA00004496"/>
    </source>
</evidence>
<dbReference type="NCBIfam" id="TIGR00229">
    <property type="entry name" value="sensory_box"/>
    <property type="match status" value="3"/>
</dbReference>
<dbReference type="CDD" id="cd17546">
    <property type="entry name" value="REC_hyHK_CKI1_RcsC-like"/>
    <property type="match status" value="1"/>
</dbReference>